<dbReference type="InterPro" id="IPR029063">
    <property type="entry name" value="SAM-dependent_MTases_sf"/>
</dbReference>
<organism evidence="1">
    <name type="scientific">marine sediment metagenome</name>
    <dbReference type="NCBI Taxonomy" id="412755"/>
    <lineage>
        <taxon>unclassified sequences</taxon>
        <taxon>metagenomes</taxon>
        <taxon>ecological metagenomes</taxon>
    </lineage>
</organism>
<proteinExistence type="predicted"/>
<gene>
    <name evidence="1" type="ORF">LCGC14_0512180</name>
</gene>
<protein>
    <recommendedName>
        <fullName evidence="2">Methyltransferase domain-containing protein</fullName>
    </recommendedName>
</protein>
<dbReference type="Gene3D" id="3.40.50.150">
    <property type="entry name" value="Vaccinia Virus protein VP39"/>
    <property type="match status" value="1"/>
</dbReference>
<dbReference type="EMBL" id="LAZR01000625">
    <property type="protein sequence ID" value="KKN62421.1"/>
    <property type="molecule type" value="Genomic_DNA"/>
</dbReference>
<sequence length="192" mass="21344">MLINDKITWFDEQQDKHREGLWGIAPAMGLEVDIGELLYSLVKATKPLCLVECGTGAFYSAAYILKGIVDNGVGFLHTFDIAESFLKQDFQDFEGKYKFHLADSLKAGAIFVDGLSGENIDFIFLDSEHTYEQVMGEFNLFFPYLSVGGLIIFHDTLHASGAKQAVGEISQRSDISVIRLHTPRGFDIGVKL</sequence>
<accession>A0A0F9UMG6</accession>
<dbReference type="SUPFAM" id="SSF53335">
    <property type="entry name" value="S-adenosyl-L-methionine-dependent methyltransferases"/>
    <property type="match status" value="1"/>
</dbReference>
<dbReference type="Pfam" id="PF13578">
    <property type="entry name" value="Methyltransf_24"/>
    <property type="match status" value="1"/>
</dbReference>
<evidence type="ECO:0000313" key="1">
    <source>
        <dbReference type="EMBL" id="KKN62421.1"/>
    </source>
</evidence>
<evidence type="ECO:0008006" key="2">
    <source>
        <dbReference type="Google" id="ProtNLM"/>
    </source>
</evidence>
<comment type="caution">
    <text evidence="1">The sequence shown here is derived from an EMBL/GenBank/DDBJ whole genome shotgun (WGS) entry which is preliminary data.</text>
</comment>
<reference evidence="1" key="1">
    <citation type="journal article" date="2015" name="Nature">
        <title>Complex archaea that bridge the gap between prokaryotes and eukaryotes.</title>
        <authorList>
            <person name="Spang A."/>
            <person name="Saw J.H."/>
            <person name="Jorgensen S.L."/>
            <person name="Zaremba-Niedzwiedzka K."/>
            <person name="Martijn J."/>
            <person name="Lind A.E."/>
            <person name="van Eijk R."/>
            <person name="Schleper C."/>
            <person name="Guy L."/>
            <person name="Ettema T.J."/>
        </authorList>
    </citation>
    <scope>NUCLEOTIDE SEQUENCE</scope>
</reference>
<name>A0A0F9UMG6_9ZZZZ</name>
<dbReference type="AlphaFoldDB" id="A0A0F9UMG6"/>